<dbReference type="OrthoDB" id="3256058at2759"/>
<proteinExistence type="predicted"/>
<feature type="region of interest" description="Disordered" evidence="1">
    <location>
        <begin position="780"/>
        <end position="810"/>
    </location>
</feature>
<dbReference type="Proteomes" id="UP000053477">
    <property type="component" value="Unassembled WGS sequence"/>
</dbReference>
<sequence length="810" mass="91551">MASESHPNVCEPCACGEGRRTTRCKDCFNHKPSCDACFLRVHELNPFHFAERWNGRYFEKMSQAAIGRVIYLGHDGLPCPSAGPNDLHLDVVALNGVHGCRVRYCACTKSGKHWEQLLQHDLFPATLPKPATAFAFPLLKAFDLLSSISKSSAMDYVSTLRRLTNNAFADDTPDFYKSFRRIMRVWRTIQIKKRAGVFHGMHDGTDKPPGHELCLRCPACPQPVSGVLQCPVESITIRLSRPRHKYTLFLSIDGNFKQQLKIKNCDPDDIELFIAFFSKRENVEAYIKLTSGDVEKSTCANLKANNLQSQLKFISMVVSGVVSCKCSRHDMYMPGATIDLKKGESFAYTDFALNQALSGFENYPEIVCSYDIACQYSKKVQARFRTHFPSHEKTVSIMRFHVPKLHGHGHSEDCRYLFSFDYAPNVGRTHGERIESGWAEGNLAGPSTREMNAGHRHETLSCFYNEWNFQQTVKLAEFLARKLVEARWQSAVKAKHFKKLTAAMGHERTKEWKQLSTEPVVQDGEVKSVYRVKDVKVPSMDSIEARLDEASSNIQAACASSKPAKFVATGLKLEERQFKLSARAKRDDAKLKRVAADIEAERLKLRTEIDAWRKDQALYMPDALKIAVECSRAEDERLILPSHAPTKKGDTPLFTYLEQFETDLRKGQAEDALSGLRLALKYKDSLLKDRKQIAYGNRNRTRAAVLIERAEDLVRRRTAAYRRARDALTTLGMAEDDASFPVLADEHVVLKVVYGAKKLGSGKYTGSWIWDEGPRGILSDAEEDEWEEEGASRHHVFSNADADLDVQETK</sequence>
<evidence type="ECO:0000256" key="1">
    <source>
        <dbReference type="SAM" id="MobiDB-lite"/>
    </source>
</evidence>
<gene>
    <name evidence="3" type="ORF">SCHPADRAFT_828734</name>
</gene>
<dbReference type="EMBL" id="KQ085968">
    <property type="protein sequence ID" value="KLO12958.1"/>
    <property type="molecule type" value="Genomic_DNA"/>
</dbReference>
<dbReference type="InterPro" id="IPR040521">
    <property type="entry name" value="KDZ"/>
</dbReference>
<organism evidence="3 4">
    <name type="scientific">Schizopora paradoxa</name>
    <dbReference type="NCBI Taxonomy" id="27342"/>
    <lineage>
        <taxon>Eukaryota</taxon>
        <taxon>Fungi</taxon>
        <taxon>Dikarya</taxon>
        <taxon>Basidiomycota</taxon>
        <taxon>Agaricomycotina</taxon>
        <taxon>Agaricomycetes</taxon>
        <taxon>Hymenochaetales</taxon>
        <taxon>Schizoporaceae</taxon>
        <taxon>Schizopora</taxon>
    </lineage>
</organism>
<dbReference type="Pfam" id="PF18758">
    <property type="entry name" value="KDZ"/>
    <property type="match status" value="1"/>
</dbReference>
<dbReference type="Pfam" id="PF18803">
    <property type="entry name" value="CxC2"/>
    <property type="match status" value="1"/>
</dbReference>
<evidence type="ECO:0000313" key="3">
    <source>
        <dbReference type="EMBL" id="KLO12958.1"/>
    </source>
</evidence>
<dbReference type="PANTHER" id="PTHR33104">
    <property type="entry name" value="SI:DKEY-29D5.2"/>
    <property type="match status" value="1"/>
</dbReference>
<evidence type="ECO:0000313" key="4">
    <source>
        <dbReference type="Proteomes" id="UP000053477"/>
    </source>
</evidence>
<keyword evidence="4" id="KW-1185">Reference proteome</keyword>
<protein>
    <recommendedName>
        <fullName evidence="2">CxC2-like cysteine cluster KDZ transposase-associated domain-containing protein</fullName>
    </recommendedName>
</protein>
<reference evidence="3 4" key="1">
    <citation type="submission" date="2015-04" db="EMBL/GenBank/DDBJ databases">
        <title>Complete genome sequence of Schizopora paradoxa KUC8140, a cosmopolitan wood degrader in East Asia.</title>
        <authorList>
            <consortium name="DOE Joint Genome Institute"/>
            <person name="Min B."/>
            <person name="Park H."/>
            <person name="Jang Y."/>
            <person name="Kim J.-J."/>
            <person name="Kim K.H."/>
            <person name="Pangilinan J."/>
            <person name="Lipzen A."/>
            <person name="Riley R."/>
            <person name="Grigoriev I.V."/>
            <person name="Spatafora J.W."/>
            <person name="Choi I.-G."/>
        </authorList>
    </citation>
    <scope>NUCLEOTIDE SEQUENCE [LARGE SCALE GENOMIC DNA]</scope>
    <source>
        <strain evidence="3 4">KUC8140</strain>
    </source>
</reference>
<evidence type="ECO:0000259" key="2">
    <source>
        <dbReference type="Pfam" id="PF18803"/>
    </source>
</evidence>
<feature type="compositionally biased region" description="Acidic residues" evidence="1">
    <location>
        <begin position="780"/>
        <end position="789"/>
    </location>
</feature>
<dbReference type="STRING" id="27342.A0A0H2RU57"/>
<dbReference type="InParanoid" id="A0A0H2RU57"/>
<dbReference type="PANTHER" id="PTHR33104:SF2">
    <property type="entry name" value="CXC3 LIKE CYSTEINE CLUSTER DOMAIN-CONTAINING PROTEIN"/>
    <property type="match status" value="1"/>
</dbReference>
<accession>A0A0H2RU57</accession>
<feature type="domain" description="CxC2-like cysteine cluster KDZ transposase-associated" evidence="2">
    <location>
        <begin position="65"/>
        <end position="167"/>
    </location>
</feature>
<dbReference type="AlphaFoldDB" id="A0A0H2RU57"/>
<dbReference type="InterPro" id="IPR041457">
    <property type="entry name" value="CxC2_KDZ-assoc"/>
</dbReference>
<name>A0A0H2RU57_9AGAM</name>